<reference evidence="18" key="2">
    <citation type="submission" date="2023-12" db="EMBL/GenBank/DDBJ databases">
        <authorList>
            <person name="Sun Q."/>
            <person name="Inoue M."/>
        </authorList>
    </citation>
    <scope>NUCLEOTIDE SEQUENCE</scope>
    <source>
        <strain evidence="18">JCM 14265</strain>
    </source>
</reference>
<keyword evidence="4" id="KW-0547">Nucleotide-binding</keyword>
<dbReference type="SMART" id="SM00382">
    <property type="entry name" value="AAA"/>
    <property type="match status" value="1"/>
</dbReference>
<dbReference type="PROSITE" id="PS50893">
    <property type="entry name" value="ABC_TRANSPORTER_2"/>
    <property type="match status" value="1"/>
</dbReference>
<dbReference type="InterPro" id="IPR013611">
    <property type="entry name" value="Transp-assoc_OB_typ2"/>
</dbReference>
<evidence type="ECO:0000259" key="17">
    <source>
        <dbReference type="PROSITE" id="PS50893"/>
    </source>
</evidence>
<dbReference type="GO" id="GO:1901238">
    <property type="term" value="F:ABC-type tungstate transporter activity"/>
    <property type="evidence" value="ECO:0007669"/>
    <property type="project" value="UniProtKB-EC"/>
</dbReference>
<evidence type="ECO:0000256" key="14">
    <source>
        <dbReference type="ARBA" id="ARBA00061029"/>
    </source>
</evidence>
<evidence type="ECO:0000256" key="16">
    <source>
        <dbReference type="ARBA" id="ARBA00066315"/>
    </source>
</evidence>
<dbReference type="InterPro" id="IPR008995">
    <property type="entry name" value="Mo/tungstate-bd_C_term_dom"/>
</dbReference>
<keyword evidence="21" id="KW-1185">Reference proteome</keyword>
<dbReference type="EC" id="7.3.2.6" evidence="8"/>
<dbReference type="Pfam" id="PF08402">
    <property type="entry name" value="TOBE_2"/>
    <property type="match status" value="1"/>
</dbReference>
<keyword evidence="2" id="KW-0813">Transport</keyword>
<evidence type="ECO:0000256" key="11">
    <source>
        <dbReference type="ARBA" id="ARBA00050355"/>
    </source>
</evidence>
<dbReference type="EMBL" id="JBEDNW010000003">
    <property type="protein sequence ID" value="MEZ3167245.1"/>
    <property type="molecule type" value="Genomic_DNA"/>
</dbReference>
<sequence>MTTPTTAVQLDGVRKEFGDTTAVDGIDIDLRHGEFFSLLGPSGCGKTTTLRMISGFETPTEGSIRIEGDDVVHRPPNKRNTNLVFQSLSLFPHMTVAENVGYGLKKAGVDSSERGRLVEKYLDIVDLSGYGDRKSQDLSGGQQQRVAIARALVNEPDILLLDEPLSSLDRKLRQQMQVELQEIHDRVESTFFYVTHDQDVAMSMSDRLAVMNDGEIEQIGTPKEIYREPATAFVADFIGDTNLLDGVVENTTHPPRLELDAVTDVSIDLGDAPTKGDVVASIRPEEVEIAEAGAGAIDGTVVDQYFHGDRTNLVIEPHDDSLPELDVAVQGRTSVPESGEVSVDLNPDAMSVYAK</sequence>
<evidence type="ECO:0000313" key="19">
    <source>
        <dbReference type="EMBL" id="MEZ3167245.1"/>
    </source>
</evidence>
<evidence type="ECO:0000256" key="6">
    <source>
        <dbReference type="ARBA" id="ARBA00038307"/>
    </source>
</evidence>
<accession>A0AAV3SWW6</accession>
<comment type="catalytic activity">
    <reaction evidence="11">
        <text>D-xylose(out) + ATP + H2O = D-xylose(in) + ADP + phosphate + H(+)</text>
        <dbReference type="Rhea" id="RHEA:29899"/>
        <dbReference type="ChEBI" id="CHEBI:15377"/>
        <dbReference type="ChEBI" id="CHEBI:15378"/>
        <dbReference type="ChEBI" id="CHEBI:30616"/>
        <dbReference type="ChEBI" id="CHEBI:43474"/>
        <dbReference type="ChEBI" id="CHEBI:53455"/>
        <dbReference type="ChEBI" id="CHEBI:456216"/>
        <dbReference type="EC" id="7.5.2.13"/>
    </reaction>
    <physiologicalReaction direction="left-to-right" evidence="11">
        <dbReference type="Rhea" id="RHEA:29900"/>
    </physiologicalReaction>
</comment>
<comment type="similarity">
    <text evidence="14">Belongs to the ABC transporter superfamily. Carbohydrate uptake transporter-1 (CUT1) (TC 3.A.1.1) family.</text>
</comment>
<dbReference type="EMBL" id="BAAADQ010000013">
    <property type="protein sequence ID" value="GAA0549689.1"/>
    <property type="molecule type" value="Genomic_DNA"/>
</dbReference>
<dbReference type="PANTHER" id="PTHR42781:SF4">
    <property type="entry name" value="SPERMIDINE_PUTRESCINE IMPORT ATP-BINDING PROTEIN POTA"/>
    <property type="match status" value="1"/>
</dbReference>
<dbReference type="InterPro" id="IPR003593">
    <property type="entry name" value="AAA+_ATPase"/>
</dbReference>
<evidence type="ECO:0000256" key="15">
    <source>
        <dbReference type="ARBA" id="ARBA00065962"/>
    </source>
</evidence>
<dbReference type="AlphaFoldDB" id="A0AAV3SWW6"/>
<evidence type="ECO:0000256" key="9">
    <source>
        <dbReference type="ARBA" id="ARBA00041133"/>
    </source>
</evidence>
<evidence type="ECO:0000256" key="5">
    <source>
        <dbReference type="ARBA" id="ARBA00022840"/>
    </source>
</evidence>
<dbReference type="InterPro" id="IPR027417">
    <property type="entry name" value="P-loop_NTPase"/>
</dbReference>
<evidence type="ECO:0000256" key="7">
    <source>
        <dbReference type="ARBA" id="ARBA00038781"/>
    </source>
</evidence>
<dbReference type="GO" id="GO:0043190">
    <property type="term" value="C:ATP-binding cassette (ABC) transporter complex"/>
    <property type="evidence" value="ECO:0007669"/>
    <property type="project" value="InterPro"/>
</dbReference>
<evidence type="ECO:0000256" key="12">
    <source>
        <dbReference type="ARBA" id="ARBA00051890"/>
    </source>
</evidence>
<evidence type="ECO:0000256" key="8">
    <source>
        <dbReference type="ARBA" id="ARBA00039025"/>
    </source>
</evidence>
<gene>
    <name evidence="19" type="ORF">ABNG02_07900</name>
    <name evidence="18" type="ORF">GCM10008994_25850</name>
</gene>
<comment type="subunit">
    <text evidence="7">The complex is composed of two ATP-binding proteins (WtpC), two transmembrane proteins (WtpB) and a solute-binding protein (WtpA).</text>
</comment>
<dbReference type="Proteomes" id="UP001567571">
    <property type="component" value="Unassembled WGS sequence"/>
</dbReference>
<evidence type="ECO:0000256" key="2">
    <source>
        <dbReference type="ARBA" id="ARBA00022448"/>
    </source>
</evidence>
<dbReference type="SUPFAM" id="SSF50331">
    <property type="entry name" value="MOP-like"/>
    <property type="match status" value="1"/>
</dbReference>
<evidence type="ECO:0000313" key="20">
    <source>
        <dbReference type="Proteomes" id="UP001501425"/>
    </source>
</evidence>
<dbReference type="PROSITE" id="PS00211">
    <property type="entry name" value="ABC_TRANSPORTER_1"/>
    <property type="match status" value="1"/>
</dbReference>
<evidence type="ECO:0000313" key="18">
    <source>
        <dbReference type="EMBL" id="GAA0549689.1"/>
    </source>
</evidence>
<dbReference type="Gene3D" id="3.40.50.300">
    <property type="entry name" value="P-loop containing nucleotide triphosphate hydrolases"/>
    <property type="match status" value="1"/>
</dbReference>
<dbReference type="Gene3D" id="2.40.50.100">
    <property type="match status" value="1"/>
</dbReference>
<name>A0AAV3SWW6_9EURY</name>
<dbReference type="GO" id="GO:0005524">
    <property type="term" value="F:ATP binding"/>
    <property type="evidence" value="ECO:0007669"/>
    <property type="project" value="UniProtKB-KW"/>
</dbReference>
<protein>
    <recommendedName>
        <fullName evidence="9">Molybdate/tungstate import ATP-binding protein WtpC</fullName>
        <ecNumber evidence="8">7.3.2.6</ecNumber>
        <ecNumber evidence="16">7.5.2.13</ecNumber>
    </recommendedName>
</protein>
<evidence type="ECO:0000256" key="3">
    <source>
        <dbReference type="ARBA" id="ARBA00022505"/>
    </source>
</evidence>
<dbReference type="GO" id="GO:0016887">
    <property type="term" value="F:ATP hydrolysis activity"/>
    <property type="evidence" value="ECO:0007669"/>
    <property type="project" value="InterPro"/>
</dbReference>
<comment type="function">
    <text evidence="13">Part of the ABC transporter complex XacGHIJK involved in the uptake of xylose and arabinose. Responsible for energy coupling to the transport system.</text>
</comment>
<dbReference type="PANTHER" id="PTHR42781">
    <property type="entry name" value="SPERMIDINE/PUTRESCINE IMPORT ATP-BINDING PROTEIN POTA"/>
    <property type="match status" value="1"/>
</dbReference>
<dbReference type="SUPFAM" id="SSF52540">
    <property type="entry name" value="P-loop containing nucleoside triphosphate hydrolases"/>
    <property type="match status" value="1"/>
</dbReference>
<keyword evidence="3" id="KW-0500">Molybdenum</keyword>
<evidence type="ECO:0000256" key="10">
    <source>
        <dbReference type="ARBA" id="ARBA00047936"/>
    </source>
</evidence>
<dbReference type="InterPro" id="IPR050093">
    <property type="entry name" value="ABC_SmlMolc_Importer"/>
</dbReference>
<dbReference type="FunFam" id="3.40.50.300:FF:000042">
    <property type="entry name" value="Maltose/maltodextrin ABC transporter, ATP-binding protein"/>
    <property type="match status" value="1"/>
</dbReference>
<feature type="domain" description="ABC transporter" evidence="17">
    <location>
        <begin position="8"/>
        <end position="238"/>
    </location>
</feature>
<comment type="caution">
    <text evidence="18">The sequence shown here is derived from an EMBL/GenBank/DDBJ whole genome shotgun (WGS) entry which is preliminary data.</text>
</comment>
<keyword evidence="5 18" id="KW-0067">ATP-binding</keyword>
<comment type="similarity">
    <text evidence="6">Belongs to the ABC transporter superfamily. Sulfate/tungstate importer (TC 3.A.1.6) family.</text>
</comment>
<evidence type="ECO:0000313" key="21">
    <source>
        <dbReference type="Proteomes" id="UP001567571"/>
    </source>
</evidence>
<evidence type="ECO:0000256" key="4">
    <source>
        <dbReference type="ARBA" id="ARBA00022741"/>
    </source>
</evidence>
<comment type="subunit">
    <text evidence="15">The complex is composed of two ATP-binding proteins (XacJ and XacK), two transmembrane proteins (XacH and XacI) and a solute-binding protein (XacG).</text>
</comment>
<dbReference type="RefSeq" id="WP_343779754.1">
    <property type="nucleotide sequence ID" value="NZ_BAAADQ010000013.1"/>
</dbReference>
<comment type="subcellular location">
    <subcellularLocation>
        <location evidence="1">Cell membrane</location>
        <topology evidence="1">Peripheral membrane protein</topology>
    </subcellularLocation>
</comment>
<evidence type="ECO:0000256" key="1">
    <source>
        <dbReference type="ARBA" id="ARBA00004202"/>
    </source>
</evidence>
<proteinExistence type="inferred from homology"/>
<dbReference type="Pfam" id="PF00005">
    <property type="entry name" value="ABC_tran"/>
    <property type="match status" value="1"/>
</dbReference>
<dbReference type="InterPro" id="IPR003439">
    <property type="entry name" value="ABC_transporter-like_ATP-bd"/>
</dbReference>
<reference evidence="18" key="1">
    <citation type="journal article" date="2014" name="Int. J. Syst. Evol. Microbiol.">
        <title>Complete genome sequence of Corynebacterium casei LMG S-19264T (=DSM 44701T), isolated from a smear-ripened cheese.</title>
        <authorList>
            <consortium name="US DOE Joint Genome Institute (JGI-PGF)"/>
            <person name="Walter F."/>
            <person name="Albersmeier A."/>
            <person name="Kalinowski J."/>
            <person name="Ruckert C."/>
        </authorList>
    </citation>
    <scope>NUCLEOTIDE SEQUENCE</scope>
    <source>
        <strain evidence="18">JCM 14265</strain>
    </source>
</reference>
<reference evidence="19 21" key="3">
    <citation type="submission" date="2024-06" db="EMBL/GenBank/DDBJ databases">
        <title>Halorubrum miltondacostae sp. nov., a potential PHA producer isolated from an inland solar saltern in Rio Maior, Portugal.</title>
        <authorList>
            <person name="Albuquerque L."/>
            <person name="Viver T."/>
            <person name="Barroso C."/>
            <person name="Claudino R."/>
            <person name="Galvan M."/>
            <person name="Simoes G."/>
            <person name="Lobo Da Cunha A."/>
            <person name="Egas C."/>
        </authorList>
    </citation>
    <scope>NUCLEOTIDE SEQUENCE [LARGE SCALE GENOMIC DNA]</scope>
    <source>
        <strain evidence="19 21">DSM 18646</strain>
    </source>
</reference>
<comment type="catalytic activity">
    <reaction evidence="10">
        <text>tungstate(in) + ATP + H2O = tungstate(out) + ADP + phosphate + H(+)</text>
        <dbReference type="Rhea" id="RHEA:35027"/>
        <dbReference type="ChEBI" id="CHEBI:15377"/>
        <dbReference type="ChEBI" id="CHEBI:15378"/>
        <dbReference type="ChEBI" id="CHEBI:30616"/>
        <dbReference type="ChEBI" id="CHEBI:43474"/>
        <dbReference type="ChEBI" id="CHEBI:46502"/>
        <dbReference type="ChEBI" id="CHEBI:456216"/>
        <dbReference type="EC" id="7.3.2.6"/>
    </reaction>
</comment>
<comment type="catalytic activity">
    <reaction evidence="12">
        <text>L-arabinose(out) + ATP + H2O = L-arabinose(in) + ADP + phosphate + H(+)</text>
        <dbReference type="Rhea" id="RHEA:30007"/>
        <dbReference type="ChEBI" id="CHEBI:15377"/>
        <dbReference type="ChEBI" id="CHEBI:15378"/>
        <dbReference type="ChEBI" id="CHEBI:17535"/>
        <dbReference type="ChEBI" id="CHEBI:30616"/>
        <dbReference type="ChEBI" id="CHEBI:43474"/>
        <dbReference type="ChEBI" id="CHEBI:456216"/>
        <dbReference type="EC" id="7.5.2.13"/>
    </reaction>
    <physiologicalReaction direction="left-to-right" evidence="12">
        <dbReference type="Rhea" id="RHEA:30008"/>
    </physiologicalReaction>
</comment>
<dbReference type="EC" id="7.5.2.13" evidence="16"/>
<evidence type="ECO:0000256" key="13">
    <source>
        <dbReference type="ARBA" id="ARBA00053454"/>
    </source>
</evidence>
<dbReference type="Proteomes" id="UP001501425">
    <property type="component" value="Unassembled WGS sequence"/>
</dbReference>
<organism evidence="18 20">
    <name type="scientific">Halorubrum ejinorense</name>
    <dbReference type="NCBI Taxonomy" id="425309"/>
    <lineage>
        <taxon>Archaea</taxon>
        <taxon>Methanobacteriati</taxon>
        <taxon>Methanobacteriota</taxon>
        <taxon>Stenosarchaea group</taxon>
        <taxon>Halobacteria</taxon>
        <taxon>Halobacteriales</taxon>
        <taxon>Haloferacaceae</taxon>
        <taxon>Halorubrum</taxon>
    </lineage>
</organism>
<dbReference type="InterPro" id="IPR017871">
    <property type="entry name" value="ABC_transporter-like_CS"/>
</dbReference>